<gene>
    <name evidence="1" type="ORF">OMM_12304</name>
</gene>
<dbReference type="InterPro" id="IPR029045">
    <property type="entry name" value="ClpP/crotonase-like_dom_sf"/>
</dbReference>
<evidence type="ECO:0000313" key="2">
    <source>
        <dbReference type="Proteomes" id="UP000189670"/>
    </source>
</evidence>
<dbReference type="GO" id="GO:0016020">
    <property type="term" value="C:membrane"/>
    <property type="evidence" value="ECO:0007669"/>
    <property type="project" value="InterPro"/>
</dbReference>
<dbReference type="AlphaFoldDB" id="A0A1V1NW43"/>
<dbReference type="PANTHER" id="PTHR35984">
    <property type="entry name" value="PERIPLASMIC SERINE PROTEASE"/>
    <property type="match status" value="1"/>
</dbReference>
<name>A0A1V1NW43_9BACT</name>
<keyword evidence="1" id="KW-0645">Protease</keyword>
<dbReference type="GO" id="GO:0008233">
    <property type="term" value="F:peptidase activity"/>
    <property type="evidence" value="ECO:0007669"/>
    <property type="project" value="UniProtKB-KW"/>
</dbReference>
<protein>
    <submittedName>
        <fullName evidence="1">Periplasmic serine protease (ClpP class)</fullName>
    </submittedName>
</protein>
<proteinExistence type="predicted"/>
<sequence>MPSFNDVLKEIKSPIDAIRHKYLKRLHNKTKRNIICYYSGWLQNPNVRGIEISDVDKNGFMNAIHGLNRSKGLDIILHTPGGEVAATESIVDYIRQMFGTDVRAIVPQLSMSAGTMIACSCKSIVLGTHSNLGPVDPQFGGIPAQGVVEEFRRAIEEIKKTLAAFLSGKQL</sequence>
<accession>A0A1V1NW43</accession>
<evidence type="ECO:0000313" key="1">
    <source>
        <dbReference type="EMBL" id="ETR66819.1"/>
    </source>
</evidence>
<dbReference type="InterPro" id="IPR002825">
    <property type="entry name" value="Pept_S49_ser-pept_pro"/>
</dbReference>
<dbReference type="GO" id="GO:0006508">
    <property type="term" value="P:proteolysis"/>
    <property type="evidence" value="ECO:0007669"/>
    <property type="project" value="UniProtKB-KW"/>
</dbReference>
<dbReference type="Pfam" id="PF01972">
    <property type="entry name" value="SDH_protease"/>
    <property type="match status" value="1"/>
</dbReference>
<keyword evidence="1" id="KW-0378">Hydrolase</keyword>
<dbReference type="PANTHER" id="PTHR35984:SF1">
    <property type="entry name" value="PERIPLASMIC SERINE PROTEASE"/>
    <property type="match status" value="1"/>
</dbReference>
<dbReference type="Gene3D" id="3.90.226.10">
    <property type="entry name" value="2-enoyl-CoA Hydratase, Chain A, domain 1"/>
    <property type="match status" value="1"/>
</dbReference>
<dbReference type="Proteomes" id="UP000189670">
    <property type="component" value="Unassembled WGS sequence"/>
</dbReference>
<dbReference type="SUPFAM" id="SSF52096">
    <property type="entry name" value="ClpP/crotonase"/>
    <property type="match status" value="1"/>
</dbReference>
<dbReference type="EMBL" id="ATBP01001729">
    <property type="protein sequence ID" value="ETR66819.1"/>
    <property type="molecule type" value="Genomic_DNA"/>
</dbReference>
<reference evidence="2" key="1">
    <citation type="submission" date="2012-11" db="EMBL/GenBank/DDBJ databases">
        <authorList>
            <person name="Lucero-Rivera Y.E."/>
            <person name="Tovar-Ramirez D."/>
        </authorList>
    </citation>
    <scope>NUCLEOTIDE SEQUENCE [LARGE SCALE GENOMIC DNA]</scope>
    <source>
        <strain evidence="2">Araruama</strain>
    </source>
</reference>
<organism evidence="1 2">
    <name type="scientific">Candidatus Magnetoglobus multicellularis str. Araruama</name>
    <dbReference type="NCBI Taxonomy" id="890399"/>
    <lineage>
        <taxon>Bacteria</taxon>
        <taxon>Pseudomonadati</taxon>
        <taxon>Thermodesulfobacteriota</taxon>
        <taxon>Desulfobacteria</taxon>
        <taxon>Desulfobacterales</taxon>
        <taxon>Desulfobacteraceae</taxon>
        <taxon>Candidatus Magnetoglobus</taxon>
    </lineage>
</organism>
<comment type="caution">
    <text evidence="1">The sequence shown here is derived from an EMBL/GenBank/DDBJ whole genome shotgun (WGS) entry which is preliminary data.</text>
</comment>